<dbReference type="InterPro" id="IPR004360">
    <property type="entry name" value="Glyas_Fos-R_dOase_dom"/>
</dbReference>
<dbReference type="AlphaFoldDB" id="A0AAU2UYF9"/>
<dbReference type="InterPro" id="IPR037523">
    <property type="entry name" value="VOC_core"/>
</dbReference>
<dbReference type="InterPro" id="IPR029068">
    <property type="entry name" value="Glyas_Bleomycin-R_OHBP_Dase"/>
</dbReference>
<name>A0AAU2UYF9_9ACTN</name>
<gene>
    <name evidence="2" type="ORF">OG549_05675</name>
</gene>
<dbReference type="PROSITE" id="PS51819">
    <property type="entry name" value="VOC"/>
    <property type="match status" value="2"/>
</dbReference>
<dbReference type="Gene3D" id="3.10.180.10">
    <property type="entry name" value="2,3-Dihydroxybiphenyl 1,2-Dioxygenase, domain 1"/>
    <property type="match status" value="2"/>
</dbReference>
<dbReference type="CDD" id="cd07247">
    <property type="entry name" value="SgaA_N_like"/>
    <property type="match status" value="2"/>
</dbReference>
<protein>
    <submittedName>
        <fullName evidence="2">VOC family protein</fullName>
    </submittedName>
</protein>
<organism evidence="2">
    <name type="scientific">Streptomyces sp. NBC_00003</name>
    <dbReference type="NCBI Taxonomy" id="2903608"/>
    <lineage>
        <taxon>Bacteria</taxon>
        <taxon>Bacillati</taxon>
        <taxon>Actinomycetota</taxon>
        <taxon>Actinomycetes</taxon>
        <taxon>Kitasatosporales</taxon>
        <taxon>Streptomycetaceae</taxon>
        <taxon>Streptomyces</taxon>
    </lineage>
</organism>
<dbReference type="SUPFAM" id="SSF54593">
    <property type="entry name" value="Glyoxalase/Bleomycin resistance protein/Dihydroxybiphenyl dioxygenase"/>
    <property type="match status" value="2"/>
</dbReference>
<evidence type="ECO:0000259" key="1">
    <source>
        <dbReference type="PROSITE" id="PS51819"/>
    </source>
</evidence>
<dbReference type="PANTHER" id="PTHR33993">
    <property type="entry name" value="GLYOXALASE-RELATED"/>
    <property type="match status" value="1"/>
</dbReference>
<feature type="domain" description="VOC" evidence="1">
    <location>
        <begin position="137"/>
        <end position="258"/>
    </location>
</feature>
<reference evidence="2" key="1">
    <citation type="submission" date="2022-10" db="EMBL/GenBank/DDBJ databases">
        <title>The complete genomes of actinobacterial strains from the NBC collection.</title>
        <authorList>
            <person name="Joergensen T.S."/>
            <person name="Alvarez Arevalo M."/>
            <person name="Sterndorff E.B."/>
            <person name="Faurdal D."/>
            <person name="Vuksanovic O."/>
            <person name="Mourched A.-S."/>
            <person name="Charusanti P."/>
            <person name="Shaw S."/>
            <person name="Blin K."/>
            <person name="Weber T."/>
        </authorList>
    </citation>
    <scope>NUCLEOTIDE SEQUENCE</scope>
    <source>
        <strain evidence="2">NBC_00003</strain>
    </source>
</reference>
<sequence length="263" mass="27634">MLTTRYVTGSPNWFDLGTPDLDAAAAFYTGVFGWTFQQGGPEIGGYGTFQAAGRTIAGGMTVTAEQGDPAWNIYFQTPDVDATAKAVERDGGTVVVQPMDVMELGRSAYFRDPAGVGFAAWQPKQMSGMQAANETDTLAWVELSTPDVQAATGFYHAVFGWETSEVSFPGGTYTTVNPAAAGPDSMFGGIVPLDSDPLEARAGAYWMPYIEVADADAAATRAQELGGTVRMAPVDIEGVGRLAKLADPHGARIAIIKSAMPTG</sequence>
<dbReference type="EMBL" id="CP108318">
    <property type="protein sequence ID" value="WTW60171.1"/>
    <property type="molecule type" value="Genomic_DNA"/>
</dbReference>
<proteinExistence type="predicted"/>
<accession>A0AAU2UYF9</accession>
<evidence type="ECO:0000313" key="2">
    <source>
        <dbReference type="EMBL" id="WTW60171.1"/>
    </source>
</evidence>
<dbReference type="Pfam" id="PF00903">
    <property type="entry name" value="Glyoxalase"/>
    <property type="match status" value="2"/>
</dbReference>
<dbReference type="PANTHER" id="PTHR33993:SF10">
    <property type="entry name" value="CONSERVED PROTEIN"/>
    <property type="match status" value="1"/>
</dbReference>
<dbReference type="InterPro" id="IPR052164">
    <property type="entry name" value="Anthracycline_SecMetBiosynth"/>
</dbReference>
<feature type="domain" description="VOC" evidence="1">
    <location>
        <begin position="10"/>
        <end position="123"/>
    </location>
</feature>